<reference evidence="2 3" key="1">
    <citation type="journal article" date="2016" name="Int. J. Syst. Evol. Microbiol.">
        <title>Chitinibacter fontanus sp. nov., isolated from a spring.</title>
        <authorList>
            <person name="Sheu S.Y."/>
            <person name="Li Y.S."/>
            <person name="Young C.C."/>
            <person name="Chen W.M."/>
        </authorList>
    </citation>
    <scope>NUCLEOTIDE SEQUENCE [LARGE SCALE GENOMIC DNA]</scope>
    <source>
        <strain evidence="2 3">STM-7</strain>
    </source>
</reference>
<dbReference type="PIRSF" id="PIRSF019883">
    <property type="entry name" value="UCP019883"/>
    <property type="match status" value="1"/>
</dbReference>
<feature type="transmembrane region" description="Helical" evidence="1">
    <location>
        <begin position="70"/>
        <end position="93"/>
    </location>
</feature>
<dbReference type="InterPro" id="IPR016768">
    <property type="entry name" value="UCP019883"/>
</dbReference>
<protein>
    <submittedName>
        <fullName evidence="2">DUF2818 family protein</fullName>
    </submittedName>
</protein>
<keyword evidence="1" id="KW-0472">Membrane</keyword>
<keyword evidence="1" id="KW-1133">Transmembrane helix</keyword>
<feature type="transmembrane region" description="Helical" evidence="1">
    <location>
        <begin position="37"/>
        <end position="58"/>
    </location>
</feature>
<dbReference type="EMBL" id="CP058952">
    <property type="protein sequence ID" value="QLI82114.1"/>
    <property type="molecule type" value="Genomic_DNA"/>
</dbReference>
<dbReference type="AlphaFoldDB" id="A0A7D5VAL4"/>
<accession>A0A7D5VAL4</accession>
<evidence type="ECO:0000313" key="3">
    <source>
        <dbReference type="Proteomes" id="UP000510822"/>
    </source>
</evidence>
<dbReference type="Proteomes" id="UP000510822">
    <property type="component" value="Chromosome"/>
</dbReference>
<dbReference type="KEGG" id="cfon:HZU75_11570"/>
<dbReference type="Pfam" id="PF10993">
    <property type="entry name" value="DUF2818"/>
    <property type="match status" value="1"/>
</dbReference>
<gene>
    <name evidence="2" type="ORF">HZU75_11570</name>
</gene>
<name>A0A7D5VAL4_9NEIS</name>
<evidence type="ECO:0000313" key="2">
    <source>
        <dbReference type="EMBL" id="QLI82114.1"/>
    </source>
</evidence>
<keyword evidence="3" id="KW-1185">Reference proteome</keyword>
<evidence type="ECO:0000256" key="1">
    <source>
        <dbReference type="SAM" id="Phobius"/>
    </source>
</evidence>
<sequence>MQNLLLIGTLAALSANLPFFSEKVLFVWQPKSVSKHFVWRLLELALYFVLIGFIARLLEAQLSPVHEQNWQFYASTLALFTVLAWPGFVWRYFWRKSGL</sequence>
<organism evidence="2 3">
    <name type="scientific">Chitinibacter fontanus</name>
    <dbReference type="NCBI Taxonomy" id="1737446"/>
    <lineage>
        <taxon>Bacteria</taxon>
        <taxon>Pseudomonadati</taxon>
        <taxon>Pseudomonadota</taxon>
        <taxon>Betaproteobacteria</taxon>
        <taxon>Neisseriales</taxon>
        <taxon>Chitinibacteraceae</taxon>
        <taxon>Chitinibacter</taxon>
    </lineage>
</organism>
<proteinExistence type="predicted"/>
<keyword evidence="1" id="KW-0812">Transmembrane</keyword>
<dbReference type="RefSeq" id="WP_180306198.1">
    <property type="nucleotide sequence ID" value="NZ_CP058952.1"/>
</dbReference>